<dbReference type="InterPro" id="IPR050189">
    <property type="entry name" value="MFS_Efflux_Transporters"/>
</dbReference>
<evidence type="ECO:0000313" key="8">
    <source>
        <dbReference type="EMBL" id="RNF34534.1"/>
    </source>
</evidence>
<keyword evidence="9" id="KW-1185">Reference proteome</keyword>
<feature type="transmembrane region" description="Helical" evidence="6">
    <location>
        <begin position="173"/>
        <end position="196"/>
    </location>
</feature>
<feature type="transmembrane region" description="Helical" evidence="6">
    <location>
        <begin position="54"/>
        <end position="73"/>
    </location>
</feature>
<feature type="transmembrane region" description="Helical" evidence="6">
    <location>
        <begin position="373"/>
        <end position="391"/>
    </location>
</feature>
<comment type="caution">
    <text evidence="8">The sequence shown here is derived from an EMBL/GenBank/DDBJ whole genome shotgun (WGS) entry which is preliminary data.</text>
</comment>
<dbReference type="PROSITE" id="PS50850">
    <property type="entry name" value="MFS"/>
    <property type="match status" value="1"/>
</dbReference>
<keyword evidence="3 6" id="KW-0812">Transmembrane</keyword>
<dbReference type="OrthoDB" id="9788453at2"/>
<dbReference type="EMBL" id="PXNQ02000006">
    <property type="protein sequence ID" value="RNF34534.1"/>
    <property type="molecule type" value="Genomic_DNA"/>
</dbReference>
<feature type="domain" description="Major facilitator superfamily (MFS) profile" evidence="7">
    <location>
        <begin position="19"/>
        <end position="395"/>
    </location>
</feature>
<comment type="subcellular location">
    <subcellularLocation>
        <location evidence="1">Cell membrane</location>
        <topology evidence="1">Multi-pass membrane protein</topology>
    </subcellularLocation>
</comment>
<feature type="transmembrane region" description="Helical" evidence="6">
    <location>
        <begin position="252"/>
        <end position="269"/>
    </location>
</feature>
<evidence type="ECO:0000256" key="4">
    <source>
        <dbReference type="ARBA" id="ARBA00022989"/>
    </source>
</evidence>
<evidence type="ECO:0000256" key="6">
    <source>
        <dbReference type="SAM" id="Phobius"/>
    </source>
</evidence>
<evidence type="ECO:0000313" key="9">
    <source>
        <dbReference type="Proteomes" id="UP000238137"/>
    </source>
</evidence>
<feature type="transmembrane region" description="Helical" evidence="6">
    <location>
        <begin position="20"/>
        <end position="42"/>
    </location>
</feature>
<dbReference type="InterPro" id="IPR036259">
    <property type="entry name" value="MFS_trans_sf"/>
</dbReference>
<dbReference type="CDD" id="cd17324">
    <property type="entry name" value="MFS_NepI_like"/>
    <property type="match status" value="1"/>
</dbReference>
<evidence type="ECO:0000256" key="2">
    <source>
        <dbReference type="ARBA" id="ARBA00022475"/>
    </source>
</evidence>
<dbReference type="AlphaFoldDB" id="A0A3R7M958"/>
<dbReference type="SUPFAM" id="SSF103473">
    <property type="entry name" value="MFS general substrate transporter"/>
    <property type="match status" value="1"/>
</dbReference>
<dbReference type="InterPro" id="IPR020846">
    <property type="entry name" value="MFS_dom"/>
</dbReference>
<feature type="transmembrane region" description="Helical" evidence="6">
    <location>
        <begin position="304"/>
        <end position="324"/>
    </location>
</feature>
<keyword evidence="5 6" id="KW-0472">Membrane</keyword>
<sequence>MMTTLTAGSFETGRAARWALVALGIGAFGIGLTEFVIMGLLVEVAQSLSVSVPSAGLLISGYALGVTFGGPLLTLATARLQHRNVILALMAIFILANVLCAVAPSYGLLMLGRVISGFAHGTFFGVGAVVAQSLVPPERKASAIALVFTGLTLATVLGLPFGTELGQALGWRATFWSVSGIGLLALIASALSLPAGTHGETPANWRSLARLLRGAPLLALATTTLGYAGVFLVFTYIAPILTGISEVSPSHVSRYLLLFGAGIVVGNMLGGRLADRGLRPALLGTLAGLAAVILAMRFGMGNPVAAMVSLFLFGAAAFSTLAPLQAFMLRQSQGASAELASTLNISAFNLANAIGAAIGGSAIAAGWGLGSLFPLGAIMPTLAVLLTLATFKSGKDS</sequence>
<accession>A0A3R7M958</accession>
<dbReference type="PANTHER" id="PTHR43124">
    <property type="entry name" value="PURINE EFFLUX PUMP PBUE"/>
    <property type="match status" value="1"/>
</dbReference>
<feature type="transmembrane region" description="Helical" evidence="6">
    <location>
        <begin position="217"/>
        <end position="240"/>
    </location>
</feature>
<dbReference type="GO" id="GO:0022857">
    <property type="term" value="F:transmembrane transporter activity"/>
    <property type="evidence" value="ECO:0007669"/>
    <property type="project" value="InterPro"/>
</dbReference>
<evidence type="ECO:0000256" key="3">
    <source>
        <dbReference type="ARBA" id="ARBA00022692"/>
    </source>
</evidence>
<gene>
    <name evidence="8" type="ORF">A7A09_010520</name>
</gene>
<proteinExistence type="predicted"/>
<feature type="transmembrane region" description="Helical" evidence="6">
    <location>
        <begin position="85"/>
        <end position="104"/>
    </location>
</feature>
<dbReference type="Pfam" id="PF07690">
    <property type="entry name" value="MFS_1"/>
    <property type="match status" value="1"/>
</dbReference>
<reference evidence="8" key="1">
    <citation type="submission" date="2018-05" db="EMBL/GenBank/DDBJ databases">
        <title>Reclassification of Methylarcula marina and Methylarcula terricola as Paracoccus methylarcula sp.nov., comb.nov. and Paracoccus terricola comb.nov.</title>
        <authorList>
            <person name="Shmareva M.N."/>
            <person name="Doronina N.V."/>
            <person name="Vasilenko O.V."/>
            <person name="Tarlachkov S.V."/>
            <person name="Trotsenko Y.A."/>
        </authorList>
    </citation>
    <scope>NUCLEOTIDE SEQUENCE [LARGE SCALE GENOMIC DNA]</scope>
    <source>
        <strain evidence="8">VKM B-2159</strain>
    </source>
</reference>
<feature type="transmembrane region" description="Helical" evidence="6">
    <location>
        <begin position="110"/>
        <end position="131"/>
    </location>
</feature>
<organism evidence="8 9">
    <name type="scientific">Paracoccus methylarcula</name>
    <dbReference type="NCBI Taxonomy" id="72022"/>
    <lineage>
        <taxon>Bacteria</taxon>
        <taxon>Pseudomonadati</taxon>
        <taxon>Pseudomonadota</taxon>
        <taxon>Alphaproteobacteria</taxon>
        <taxon>Rhodobacterales</taxon>
        <taxon>Paracoccaceae</taxon>
        <taxon>Paracoccus</taxon>
    </lineage>
</organism>
<evidence type="ECO:0000259" key="7">
    <source>
        <dbReference type="PROSITE" id="PS50850"/>
    </source>
</evidence>
<dbReference type="Gene3D" id="1.20.1250.20">
    <property type="entry name" value="MFS general substrate transporter like domains"/>
    <property type="match status" value="1"/>
</dbReference>
<keyword evidence="4 6" id="KW-1133">Transmembrane helix</keyword>
<feature type="transmembrane region" description="Helical" evidence="6">
    <location>
        <begin position="143"/>
        <end position="161"/>
    </location>
</feature>
<feature type="transmembrane region" description="Helical" evidence="6">
    <location>
        <begin position="345"/>
        <end position="367"/>
    </location>
</feature>
<dbReference type="PANTHER" id="PTHR43124:SF8">
    <property type="entry name" value="INNER MEMBRANE TRANSPORT PROTEIN YDHP"/>
    <property type="match status" value="1"/>
</dbReference>
<dbReference type="Proteomes" id="UP000238137">
    <property type="component" value="Unassembled WGS sequence"/>
</dbReference>
<evidence type="ECO:0000256" key="5">
    <source>
        <dbReference type="ARBA" id="ARBA00023136"/>
    </source>
</evidence>
<evidence type="ECO:0000256" key="1">
    <source>
        <dbReference type="ARBA" id="ARBA00004651"/>
    </source>
</evidence>
<dbReference type="InterPro" id="IPR011701">
    <property type="entry name" value="MFS"/>
</dbReference>
<protein>
    <submittedName>
        <fullName evidence="8">MFS transporter</fullName>
    </submittedName>
</protein>
<keyword evidence="2" id="KW-1003">Cell membrane</keyword>
<name>A0A3R7M958_9RHOB</name>
<feature type="transmembrane region" description="Helical" evidence="6">
    <location>
        <begin position="281"/>
        <end position="298"/>
    </location>
</feature>
<dbReference type="GO" id="GO:0005886">
    <property type="term" value="C:plasma membrane"/>
    <property type="evidence" value="ECO:0007669"/>
    <property type="project" value="UniProtKB-SubCell"/>
</dbReference>